<reference evidence="1 2" key="1">
    <citation type="submission" date="2021-06" db="EMBL/GenBank/DDBJ databases">
        <title>Caerostris darwini draft genome.</title>
        <authorList>
            <person name="Kono N."/>
            <person name="Arakawa K."/>
        </authorList>
    </citation>
    <scope>NUCLEOTIDE SEQUENCE [LARGE SCALE GENOMIC DNA]</scope>
</reference>
<accession>A0AAV4NQ87</accession>
<comment type="caution">
    <text evidence="1">The sequence shown here is derived from an EMBL/GenBank/DDBJ whole genome shotgun (WGS) entry which is preliminary data.</text>
</comment>
<evidence type="ECO:0000313" key="2">
    <source>
        <dbReference type="Proteomes" id="UP001054837"/>
    </source>
</evidence>
<organism evidence="1 2">
    <name type="scientific">Caerostris darwini</name>
    <dbReference type="NCBI Taxonomy" id="1538125"/>
    <lineage>
        <taxon>Eukaryota</taxon>
        <taxon>Metazoa</taxon>
        <taxon>Ecdysozoa</taxon>
        <taxon>Arthropoda</taxon>
        <taxon>Chelicerata</taxon>
        <taxon>Arachnida</taxon>
        <taxon>Araneae</taxon>
        <taxon>Araneomorphae</taxon>
        <taxon>Entelegynae</taxon>
        <taxon>Araneoidea</taxon>
        <taxon>Araneidae</taxon>
        <taxon>Caerostris</taxon>
    </lineage>
</organism>
<dbReference type="EMBL" id="BPLQ01001947">
    <property type="protein sequence ID" value="GIX86977.1"/>
    <property type="molecule type" value="Genomic_DNA"/>
</dbReference>
<evidence type="ECO:0000313" key="1">
    <source>
        <dbReference type="EMBL" id="GIX86977.1"/>
    </source>
</evidence>
<dbReference type="Proteomes" id="UP001054837">
    <property type="component" value="Unassembled WGS sequence"/>
</dbReference>
<sequence>MRNPASSIIHMLVMNCGGIAFCVLMAFSKLAASECVRKYFAFCLTEIDEDGEWILVCFELNEIERWDLVDAHPCFVNHSHAGYELWCCCLGLDGVFKTRSL</sequence>
<dbReference type="AlphaFoldDB" id="A0AAV4NQ87"/>
<proteinExistence type="predicted"/>
<name>A0AAV4NQ87_9ARAC</name>
<keyword evidence="2" id="KW-1185">Reference proteome</keyword>
<protein>
    <recommendedName>
        <fullName evidence="3">Secreted protein</fullName>
    </recommendedName>
</protein>
<evidence type="ECO:0008006" key="3">
    <source>
        <dbReference type="Google" id="ProtNLM"/>
    </source>
</evidence>
<gene>
    <name evidence="1" type="ORF">CDAR_441481</name>
</gene>